<dbReference type="OrthoDB" id="1684419at2"/>
<dbReference type="RefSeq" id="WP_131849637.1">
    <property type="nucleotide sequence ID" value="NZ_SLXV01000042.1"/>
</dbReference>
<accession>A0A4R2RM76</accession>
<proteinExistence type="predicted"/>
<reference evidence="1 2" key="1">
    <citation type="submission" date="2019-03" db="EMBL/GenBank/DDBJ databases">
        <title>Genomic Encyclopedia of Type Strains, Phase IV (KMG-IV): sequencing the most valuable type-strain genomes for metagenomic binning, comparative biology and taxonomic classification.</title>
        <authorList>
            <person name="Goeker M."/>
        </authorList>
    </citation>
    <scope>NUCLEOTIDE SEQUENCE [LARGE SCALE GENOMIC DNA]</scope>
    <source>
        <strain evidence="1 2">DSM 46831</strain>
    </source>
</reference>
<protein>
    <submittedName>
        <fullName evidence="1">Uncharacterized protein YuzB (UPF0349 family)</fullName>
    </submittedName>
</protein>
<dbReference type="Pfam" id="PF07293">
    <property type="entry name" value="DUF1450"/>
    <property type="match status" value="1"/>
</dbReference>
<comment type="caution">
    <text evidence="1">The sequence shown here is derived from an EMBL/GenBank/DDBJ whole genome shotgun (WGS) entry which is preliminary data.</text>
</comment>
<name>A0A4R2RM76_9BACL</name>
<evidence type="ECO:0000313" key="2">
    <source>
        <dbReference type="Proteomes" id="UP000294746"/>
    </source>
</evidence>
<dbReference type="NCBIfam" id="NF010190">
    <property type="entry name" value="PRK13669.1"/>
    <property type="match status" value="1"/>
</dbReference>
<dbReference type="Proteomes" id="UP000294746">
    <property type="component" value="Unassembled WGS sequence"/>
</dbReference>
<gene>
    <name evidence="1" type="ORF">EDD57_14218</name>
</gene>
<dbReference type="AlphaFoldDB" id="A0A4R2RM76"/>
<dbReference type="InterPro" id="IPR009910">
    <property type="entry name" value="DUF1450"/>
</dbReference>
<sequence length="79" mass="8869">MRPLIEFCVNNATPEIAEVKKKLETNLDYDVLDYGCLGYCGICATQPYALVNGDMIKADTAEELLSAIYKAIDEMEIRF</sequence>
<organism evidence="1 2">
    <name type="scientific">Baia soyae</name>
    <dbReference type="NCBI Taxonomy" id="1544746"/>
    <lineage>
        <taxon>Bacteria</taxon>
        <taxon>Bacillati</taxon>
        <taxon>Bacillota</taxon>
        <taxon>Bacilli</taxon>
        <taxon>Bacillales</taxon>
        <taxon>Thermoactinomycetaceae</taxon>
        <taxon>Baia</taxon>
    </lineage>
</organism>
<evidence type="ECO:0000313" key="1">
    <source>
        <dbReference type="EMBL" id="TCP64253.1"/>
    </source>
</evidence>
<keyword evidence="2" id="KW-1185">Reference proteome</keyword>
<dbReference type="EMBL" id="SLXV01000042">
    <property type="protein sequence ID" value="TCP64253.1"/>
    <property type="molecule type" value="Genomic_DNA"/>
</dbReference>